<feature type="domain" description="Winged helix-turn helix" evidence="2">
    <location>
        <begin position="105"/>
        <end position="161"/>
    </location>
</feature>
<comment type="caution">
    <text evidence="3">The sequence shown here is derived from an EMBL/GenBank/DDBJ whole genome shotgun (WGS) entry which is preliminary data.</text>
</comment>
<evidence type="ECO:0000313" key="4">
    <source>
        <dbReference type="Proteomes" id="UP001430377"/>
    </source>
</evidence>
<evidence type="ECO:0000259" key="2">
    <source>
        <dbReference type="Pfam" id="PF13592"/>
    </source>
</evidence>
<dbReference type="SUPFAM" id="SSF46689">
    <property type="entry name" value="Homeodomain-like"/>
    <property type="match status" value="1"/>
</dbReference>
<dbReference type="AlphaFoldDB" id="A0AAW4PZB2"/>
<feature type="region of interest" description="Disordered" evidence="1">
    <location>
        <begin position="136"/>
        <end position="167"/>
    </location>
</feature>
<dbReference type="Pfam" id="PF13551">
    <property type="entry name" value="HTH_29"/>
    <property type="match status" value="1"/>
</dbReference>
<protein>
    <submittedName>
        <fullName evidence="3">IS630 family transposase</fullName>
    </submittedName>
</protein>
<dbReference type="InterPro" id="IPR025959">
    <property type="entry name" value="Winged_HTH_dom"/>
</dbReference>
<sequence length="167" mass="19510">MARLENVSVEKLEEALDEATGKRETQRLLVAIIYKRGPSAPMIAEWLDTREQTIYRWFDRLEEEPISQAVQDRQRSGRPSKLDDADQAEFQEAVQDPPSEAGYDQPAWTTELAQQFLKDEFGVEYSRRHVQRLLKDADLTWQTPRPQPPTADEDERTEFWEATKKTE</sequence>
<gene>
    <name evidence="3" type="ORF">EGH21_21505</name>
</gene>
<proteinExistence type="predicted"/>
<feature type="compositionally biased region" description="Basic and acidic residues" evidence="1">
    <location>
        <begin position="72"/>
        <end position="84"/>
    </location>
</feature>
<name>A0AAW4PZB2_9EURY</name>
<dbReference type="NCBIfam" id="NF033545">
    <property type="entry name" value="transpos_IS630"/>
    <property type="match status" value="1"/>
</dbReference>
<dbReference type="Proteomes" id="UP001430377">
    <property type="component" value="Unassembled WGS sequence"/>
</dbReference>
<dbReference type="RefSeq" id="WP_220620467.1">
    <property type="nucleotide sequence ID" value="NZ_RKLR01000016.1"/>
</dbReference>
<feature type="compositionally biased region" description="Basic and acidic residues" evidence="1">
    <location>
        <begin position="157"/>
        <end position="167"/>
    </location>
</feature>
<organism evidence="3 4">
    <name type="scientific">Haloarcula rubra</name>
    <dbReference type="NCBI Taxonomy" id="2487747"/>
    <lineage>
        <taxon>Archaea</taxon>
        <taxon>Methanobacteriati</taxon>
        <taxon>Methanobacteriota</taxon>
        <taxon>Stenosarchaea group</taxon>
        <taxon>Halobacteria</taxon>
        <taxon>Halobacteriales</taxon>
        <taxon>Haloarculaceae</taxon>
        <taxon>Haloarcula</taxon>
    </lineage>
</organism>
<dbReference type="EMBL" id="RKLR01000016">
    <property type="protein sequence ID" value="MBX0325603.1"/>
    <property type="molecule type" value="Genomic_DNA"/>
</dbReference>
<dbReference type="Pfam" id="PF13592">
    <property type="entry name" value="HTH_33"/>
    <property type="match status" value="1"/>
</dbReference>
<evidence type="ECO:0000313" key="3">
    <source>
        <dbReference type="EMBL" id="MBX0325603.1"/>
    </source>
</evidence>
<evidence type="ECO:0000256" key="1">
    <source>
        <dbReference type="SAM" id="MobiDB-lite"/>
    </source>
</evidence>
<accession>A0AAW4PZB2</accession>
<feature type="region of interest" description="Disordered" evidence="1">
    <location>
        <begin position="66"/>
        <end position="106"/>
    </location>
</feature>
<reference evidence="3 4" key="1">
    <citation type="submission" date="2021-06" db="EMBL/GenBank/DDBJ databases">
        <title>Halomicroarcula sp. a new haloarchaeum isolated from saline soil.</title>
        <authorList>
            <person name="Duran-Viseras A."/>
            <person name="Sanchez-Porro C."/>
            <person name="Ventosa A."/>
        </authorList>
    </citation>
    <scope>NUCLEOTIDE SEQUENCE [LARGE SCALE GENOMIC DNA]</scope>
    <source>
        <strain evidence="3 4">F13</strain>
    </source>
</reference>
<keyword evidence="4" id="KW-1185">Reference proteome</keyword>
<dbReference type="InterPro" id="IPR009057">
    <property type="entry name" value="Homeodomain-like_sf"/>
</dbReference>
<dbReference type="InterPro" id="IPR047655">
    <property type="entry name" value="Transpos_IS630-like"/>
</dbReference>